<dbReference type="GO" id="GO:0016811">
    <property type="term" value="F:hydrolase activity, acting on carbon-nitrogen (but not peptide) bonds, in linear amides"/>
    <property type="evidence" value="ECO:0007669"/>
    <property type="project" value="InterPro"/>
</dbReference>
<proteinExistence type="predicted"/>
<dbReference type="GeneID" id="54364194"/>
<dbReference type="Gene3D" id="3.10.28.20">
    <property type="entry name" value="Acetamidase/Formamidase-like domains"/>
    <property type="match status" value="1"/>
</dbReference>
<evidence type="ECO:0000313" key="1">
    <source>
        <dbReference type="Proteomes" id="UP000504637"/>
    </source>
</evidence>
<reference evidence="2" key="2">
    <citation type="submission" date="2020-04" db="EMBL/GenBank/DDBJ databases">
        <authorList>
            <consortium name="NCBI Genome Project"/>
        </authorList>
    </citation>
    <scope>NUCLEOTIDE SEQUENCE</scope>
    <source>
        <strain evidence="2">CBS 342.82</strain>
    </source>
</reference>
<accession>A0A6J3M927</accession>
<gene>
    <name evidence="2" type="ORF">K489DRAFT_388164</name>
</gene>
<name>A0A6J3M927_9PEZI</name>
<reference evidence="2" key="3">
    <citation type="submission" date="2025-08" db="UniProtKB">
        <authorList>
            <consortium name="RefSeq"/>
        </authorList>
    </citation>
    <scope>IDENTIFICATION</scope>
    <source>
        <strain evidence="2">CBS 342.82</strain>
    </source>
</reference>
<dbReference type="PANTHER" id="PTHR31891:SF1">
    <property type="entry name" value="FORMAMIDASE C869.04-RELATED"/>
    <property type="match status" value="1"/>
</dbReference>
<dbReference type="Proteomes" id="UP000504637">
    <property type="component" value="Unplaced"/>
</dbReference>
<evidence type="ECO:0000313" key="2">
    <source>
        <dbReference type="RefSeq" id="XP_033460358.1"/>
    </source>
</evidence>
<keyword evidence="1" id="KW-1185">Reference proteome</keyword>
<organism evidence="2">
    <name type="scientific">Dissoconium aciculare CBS 342.82</name>
    <dbReference type="NCBI Taxonomy" id="1314786"/>
    <lineage>
        <taxon>Eukaryota</taxon>
        <taxon>Fungi</taxon>
        <taxon>Dikarya</taxon>
        <taxon>Ascomycota</taxon>
        <taxon>Pezizomycotina</taxon>
        <taxon>Dothideomycetes</taxon>
        <taxon>Dothideomycetidae</taxon>
        <taxon>Mycosphaerellales</taxon>
        <taxon>Dissoconiaceae</taxon>
        <taxon>Dissoconium</taxon>
    </lineage>
</organism>
<reference evidence="2" key="1">
    <citation type="submission" date="2020-01" db="EMBL/GenBank/DDBJ databases">
        <authorList>
            <consortium name="DOE Joint Genome Institute"/>
            <person name="Haridas S."/>
            <person name="Albert R."/>
            <person name="Binder M."/>
            <person name="Bloem J."/>
            <person name="Labutti K."/>
            <person name="Salamov A."/>
            <person name="Andreopoulos B."/>
            <person name="Baker S.E."/>
            <person name="Barry K."/>
            <person name="Bills G."/>
            <person name="Bluhm B.H."/>
            <person name="Cannon C."/>
            <person name="Castanera R."/>
            <person name="Culley D.E."/>
            <person name="Daum C."/>
            <person name="Ezra D."/>
            <person name="Gonzalez J.B."/>
            <person name="Henrissat B."/>
            <person name="Kuo A."/>
            <person name="Liang C."/>
            <person name="Lipzen A."/>
            <person name="Lutzoni F."/>
            <person name="Magnuson J."/>
            <person name="Mondo S."/>
            <person name="Nolan M."/>
            <person name="Ohm R."/>
            <person name="Pangilinan J."/>
            <person name="Park H.-J."/>
            <person name="Ramirez L."/>
            <person name="Alfaro M."/>
            <person name="Sun H."/>
            <person name="Tritt A."/>
            <person name="Yoshinaga Y."/>
            <person name="Zwiers L.-H."/>
            <person name="Turgeon B.G."/>
            <person name="Goodwin S.B."/>
            <person name="Spatafora J.W."/>
            <person name="Crous P.W."/>
            <person name="Grigoriev I.V."/>
        </authorList>
    </citation>
    <scope>NUCLEOTIDE SEQUENCE</scope>
    <source>
        <strain evidence="2">CBS 342.82</strain>
    </source>
</reference>
<protein>
    <submittedName>
        <fullName evidence="2">Acetamidase/formamidase</fullName>
    </submittedName>
</protein>
<sequence length="316" mass="34195">MCSKDVFHIHQNHIHQTWNKDHPPQLTVSSGDVVTFDCKDASNGQIKRDSTVAALATFETELADPVFGPVFVREAEPGDALEVEVVGLEHADWGWSALVPGFGLLADEFIEEGPQLKIWQIPAGAKLLKFNDRISIPIRPFLGTMGVAPSMDGHHPTIPPLETGGNIDCRHITQGSTLILPVRVQGALFSCGDGHAAQGDGEVCGVAVEVGMKATLRFKLIKNAEHVSTPHYRCPPQPAPVLPDAGTYSTLGIDPDLLEATRKAVRAMIGYLVSQRSLSRAEAYMLCSVAVDLRMAEVVDMPNYAISATIPMNIFQ</sequence>
<dbReference type="InterPro" id="IPR004304">
    <property type="entry name" value="FmdA_AmdA"/>
</dbReference>
<dbReference type="Gene3D" id="2.60.120.580">
    <property type="entry name" value="Acetamidase/Formamidase-like domains"/>
    <property type="match status" value="2"/>
</dbReference>
<dbReference type="Pfam" id="PF03069">
    <property type="entry name" value="FmdA_AmdA"/>
    <property type="match status" value="2"/>
</dbReference>
<dbReference type="SUPFAM" id="SSF141130">
    <property type="entry name" value="Acetamidase/Formamidase-like"/>
    <property type="match status" value="1"/>
</dbReference>
<dbReference type="PANTHER" id="PTHR31891">
    <property type="entry name" value="FORMAMIDASE C869.04-RELATED"/>
    <property type="match status" value="1"/>
</dbReference>
<dbReference type="AlphaFoldDB" id="A0A6J3M927"/>
<dbReference type="RefSeq" id="XP_033460358.1">
    <property type="nucleotide sequence ID" value="XM_033606394.1"/>
</dbReference>
<dbReference type="OrthoDB" id="3335528at2759"/>